<dbReference type="Pfam" id="PF00440">
    <property type="entry name" value="TetR_N"/>
    <property type="match status" value="1"/>
</dbReference>
<dbReference type="RefSeq" id="WP_084067998.1">
    <property type="nucleotide sequence ID" value="NZ_FQVI01000019.1"/>
</dbReference>
<evidence type="ECO:0000256" key="2">
    <source>
        <dbReference type="PROSITE-ProRule" id="PRU00335"/>
    </source>
</evidence>
<dbReference type="AlphaFoldDB" id="A0A1M5AC37"/>
<dbReference type="PANTHER" id="PTHR43479:SF7">
    <property type="entry name" value="TETR-FAMILY TRANSCRIPTIONAL REGULATOR"/>
    <property type="match status" value="1"/>
</dbReference>
<evidence type="ECO:0000313" key="5">
    <source>
        <dbReference type="Proteomes" id="UP000184245"/>
    </source>
</evidence>
<dbReference type="InterPro" id="IPR039532">
    <property type="entry name" value="TetR_C_Firmicutes"/>
</dbReference>
<name>A0A1M5AC37_9CLOT</name>
<keyword evidence="5" id="KW-1185">Reference proteome</keyword>
<evidence type="ECO:0000256" key="1">
    <source>
        <dbReference type="ARBA" id="ARBA00023125"/>
    </source>
</evidence>
<dbReference type="OrthoDB" id="9810250at2"/>
<feature type="domain" description="HTH tetR-type" evidence="3">
    <location>
        <begin position="6"/>
        <end position="66"/>
    </location>
</feature>
<reference evidence="4 5" key="1">
    <citation type="submission" date="2016-11" db="EMBL/GenBank/DDBJ databases">
        <authorList>
            <person name="Jaros S."/>
            <person name="Januszkiewicz K."/>
            <person name="Wedrychowicz H."/>
        </authorList>
    </citation>
    <scope>NUCLEOTIDE SEQUENCE [LARGE SCALE GENOMIC DNA]</scope>
    <source>
        <strain evidence="4 5">DSM 17459</strain>
    </source>
</reference>
<evidence type="ECO:0000313" key="4">
    <source>
        <dbReference type="EMBL" id="SHF27462.1"/>
    </source>
</evidence>
<dbReference type="SUPFAM" id="SSF46689">
    <property type="entry name" value="Homeodomain-like"/>
    <property type="match status" value="1"/>
</dbReference>
<keyword evidence="1 2" id="KW-0238">DNA-binding</keyword>
<dbReference type="GO" id="GO:0003677">
    <property type="term" value="F:DNA binding"/>
    <property type="evidence" value="ECO:0007669"/>
    <property type="project" value="UniProtKB-UniRule"/>
</dbReference>
<organism evidence="4 5">
    <name type="scientific">Lactonifactor longoviformis DSM 17459</name>
    <dbReference type="NCBI Taxonomy" id="1122155"/>
    <lineage>
        <taxon>Bacteria</taxon>
        <taxon>Bacillati</taxon>
        <taxon>Bacillota</taxon>
        <taxon>Clostridia</taxon>
        <taxon>Eubacteriales</taxon>
        <taxon>Clostridiaceae</taxon>
        <taxon>Lactonifactor</taxon>
    </lineage>
</organism>
<sequence length="191" mass="22580">MGQKGNTTEEALGYSLKKLILKMPFEKITIRDITEEAGLMRPTFYNHFKDKYDLLEWIFTEEIIQPAEALIESNMMEEAVRLMLRRMEMDLDFYRKAVRIQGQNSFQDIIFQAFRDIMKRVLESKMKGKHMANRLLTPDSIAEYYAAVSSFVIIRWIKTEWEVTTQEVAQAYTMLVAEPLDEMIRELYSHT</sequence>
<dbReference type="STRING" id="1122155.SAMN02745158_03115"/>
<proteinExistence type="predicted"/>
<dbReference type="EMBL" id="FQVI01000019">
    <property type="protein sequence ID" value="SHF27462.1"/>
    <property type="molecule type" value="Genomic_DNA"/>
</dbReference>
<gene>
    <name evidence="4" type="ORF">SAMN02745158_03115</name>
</gene>
<dbReference type="InterPro" id="IPR001647">
    <property type="entry name" value="HTH_TetR"/>
</dbReference>
<dbReference type="PROSITE" id="PS50977">
    <property type="entry name" value="HTH_TETR_2"/>
    <property type="match status" value="1"/>
</dbReference>
<accession>A0A1M5AC37</accession>
<dbReference type="Pfam" id="PF14278">
    <property type="entry name" value="TetR_C_8"/>
    <property type="match status" value="1"/>
</dbReference>
<dbReference type="InterPro" id="IPR009057">
    <property type="entry name" value="Homeodomain-like_sf"/>
</dbReference>
<evidence type="ECO:0000259" key="3">
    <source>
        <dbReference type="PROSITE" id="PS50977"/>
    </source>
</evidence>
<dbReference type="Proteomes" id="UP000184245">
    <property type="component" value="Unassembled WGS sequence"/>
</dbReference>
<dbReference type="Gene3D" id="1.10.357.10">
    <property type="entry name" value="Tetracycline Repressor, domain 2"/>
    <property type="match status" value="1"/>
</dbReference>
<protein>
    <submittedName>
        <fullName evidence="4">Transcriptional regulator, TetR family</fullName>
    </submittedName>
</protein>
<dbReference type="PANTHER" id="PTHR43479">
    <property type="entry name" value="ACREF/ENVCD OPERON REPRESSOR-RELATED"/>
    <property type="match status" value="1"/>
</dbReference>
<feature type="DNA-binding region" description="H-T-H motif" evidence="2">
    <location>
        <begin position="29"/>
        <end position="48"/>
    </location>
</feature>
<dbReference type="InterPro" id="IPR050624">
    <property type="entry name" value="HTH-type_Tx_Regulator"/>
</dbReference>